<reference evidence="7 8" key="1">
    <citation type="journal article" date="2020" name="Biotechnol. Biofuels">
        <title>New insights from the biogas microbiome by comprehensive genome-resolved metagenomics of nearly 1600 species originating from multiple anaerobic digesters.</title>
        <authorList>
            <person name="Campanaro S."/>
            <person name="Treu L."/>
            <person name="Rodriguez-R L.M."/>
            <person name="Kovalovszki A."/>
            <person name="Ziels R.M."/>
            <person name="Maus I."/>
            <person name="Zhu X."/>
            <person name="Kougias P.G."/>
            <person name="Basile A."/>
            <person name="Luo G."/>
            <person name="Schluter A."/>
            <person name="Konstantinidis K.T."/>
            <person name="Angelidaki I."/>
        </authorList>
    </citation>
    <scope>NUCLEOTIDE SEQUENCE [LARGE SCALE GENOMIC DNA]</scope>
    <source>
        <strain evidence="7">AS06rmzACSIP_256</strain>
    </source>
</reference>
<proteinExistence type="predicted"/>
<dbReference type="GO" id="GO:0022857">
    <property type="term" value="F:transmembrane transporter activity"/>
    <property type="evidence" value="ECO:0007669"/>
    <property type="project" value="InterPro"/>
</dbReference>
<dbReference type="GO" id="GO:0005886">
    <property type="term" value="C:plasma membrane"/>
    <property type="evidence" value="ECO:0007669"/>
    <property type="project" value="TreeGrafter"/>
</dbReference>
<dbReference type="InterPro" id="IPR047200">
    <property type="entry name" value="MFS_YcaD-like"/>
</dbReference>
<evidence type="ECO:0000259" key="6">
    <source>
        <dbReference type="PROSITE" id="PS50850"/>
    </source>
</evidence>
<evidence type="ECO:0000256" key="5">
    <source>
        <dbReference type="SAM" id="Phobius"/>
    </source>
</evidence>
<feature type="transmembrane region" description="Helical" evidence="5">
    <location>
        <begin position="233"/>
        <end position="253"/>
    </location>
</feature>
<dbReference type="AlphaFoldDB" id="A0A7X7LXJ4"/>
<dbReference type="CDD" id="cd17477">
    <property type="entry name" value="MFS_YcaD_like"/>
    <property type="match status" value="1"/>
</dbReference>
<comment type="caution">
    <text evidence="7">The sequence shown here is derived from an EMBL/GenBank/DDBJ whole genome shotgun (WGS) entry which is preliminary data.</text>
</comment>
<dbReference type="PROSITE" id="PS50850">
    <property type="entry name" value="MFS"/>
    <property type="match status" value="1"/>
</dbReference>
<feature type="compositionally biased region" description="Low complexity" evidence="4">
    <location>
        <begin position="449"/>
        <end position="459"/>
    </location>
</feature>
<dbReference type="EMBL" id="JAAYYV010000343">
    <property type="protein sequence ID" value="NLF55200.1"/>
    <property type="molecule type" value="Genomic_DNA"/>
</dbReference>
<feature type="domain" description="Major facilitator superfamily (MFS) profile" evidence="6">
    <location>
        <begin position="2"/>
        <end position="376"/>
    </location>
</feature>
<feature type="transmembrane region" description="Helical" evidence="5">
    <location>
        <begin position="131"/>
        <end position="150"/>
    </location>
</feature>
<organism evidence="7 8">
    <name type="scientific">Thauera phenolivorans</name>
    <dbReference type="NCBI Taxonomy" id="1792543"/>
    <lineage>
        <taxon>Bacteria</taxon>
        <taxon>Pseudomonadati</taxon>
        <taxon>Pseudomonadota</taxon>
        <taxon>Betaproteobacteria</taxon>
        <taxon>Rhodocyclales</taxon>
        <taxon>Zoogloeaceae</taxon>
        <taxon>Thauera</taxon>
    </lineage>
</organism>
<evidence type="ECO:0000256" key="3">
    <source>
        <dbReference type="ARBA" id="ARBA00023136"/>
    </source>
</evidence>
<feature type="transmembrane region" description="Helical" evidence="5">
    <location>
        <begin position="325"/>
        <end position="347"/>
    </location>
</feature>
<name>A0A7X7LXJ4_9RHOO</name>
<feature type="transmembrane region" description="Helical" evidence="5">
    <location>
        <begin position="289"/>
        <end position="313"/>
    </location>
</feature>
<protein>
    <submittedName>
        <fullName evidence="7">MFS transporter</fullName>
    </submittedName>
</protein>
<feature type="transmembrane region" description="Helical" evidence="5">
    <location>
        <begin position="41"/>
        <end position="59"/>
    </location>
</feature>
<feature type="transmembrane region" description="Helical" evidence="5">
    <location>
        <begin position="196"/>
        <end position="221"/>
    </location>
</feature>
<dbReference type="SUPFAM" id="SSF103473">
    <property type="entry name" value="MFS general substrate transporter"/>
    <property type="match status" value="1"/>
</dbReference>
<dbReference type="PANTHER" id="PTHR23521">
    <property type="entry name" value="TRANSPORTER MFS SUPERFAMILY"/>
    <property type="match status" value="1"/>
</dbReference>
<dbReference type="InterPro" id="IPR011701">
    <property type="entry name" value="MFS"/>
</dbReference>
<dbReference type="InterPro" id="IPR020846">
    <property type="entry name" value="MFS_dom"/>
</dbReference>
<evidence type="ECO:0000313" key="8">
    <source>
        <dbReference type="Proteomes" id="UP000536534"/>
    </source>
</evidence>
<feature type="transmembrane region" description="Helical" evidence="5">
    <location>
        <begin position="98"/>
        <end position="119"/>
    </location>
</feature>
<gene>
    <name evidence="7" type="ORF">GX576_12540</name>
</gene>
<dbReference type="Pfam" id="PF07690">
    <property type="entry name" value="MFS_1"/>
    <property type="match status" value="1"/>
</dbReference>
<sequence length="459" mass="47118">MLPVLFPIGALLAGIALLLLGSGLLNTLISLRGSLEGFSDATLGLLGSAYFLGFFLGTFTSPALIRRIGHIRAFAFFGAVAAACVLSHALVVNPWVWMGLRVLTGIALVGFYTVVESWLNGTTPSDSRGKVFAVYMVVNLVALAGAQQLLRLDSPSAFTLFAVAGIFVCISLLPVTATRLPPPALSDAPPQDLRRLWQAAPVAFTGALASGLAMGAFWSLGPLYGERSGLDPAQIATMMTTAIVGGALLQWPIGLFSDRFDRRAVLAAIALLAVAGAAAMAAFGGNPLAVLGAIFVFGAAAFAVYPVVVAHLIDHLHQDEILSGNAGILLLHGVAAALGPAFAGWLMSRIGAIALPLHFALAFAPVALFALLQARRGADEIVDEAAHFTPMLRTSPTVLEMVSPEVEHEADTAPAADAGSDDPEAEPAPPANAAPAGADAAEPDDAADGADIAARPAAA</sequence>
<evidence type="ECO:0000256" key="2">
    <source>
        <dbReference type="ARBA" id="ARBA00022989"/>
    </source>
</evidence>
<dbReference type="Proteomes" id="UP000536534">
    <property type="component" value="Unassembled WGS sequence"/>
</dbReference>
<evidence type="ECO:0000313" key="7">
    <source>
        <dbReference type="EMBL" id="NLF55200.1"/>
    </source>
</evidence>
<keyword evidence="1 5" id="KW-0812">Transmembrane</keyword>
<evidence type="ECO:0000256" key="1">
    <source>
        <dbReference type="ARBA" id="ARBA00022692"/>
    </source>
</evidence>
<dbReference type="PANTHER" id="PTHR23521:SF3">
    <property type="entry name" value="MFS TRANSPORTER"/>
    <property type="match status" value="1"/>
</dbReference>
<evidence type="ECO:0000256" key="4">
    <source>
        <dbReference type="SAM" id="MobiDB-lite"/>
    </source>
</evidence>
<accession>A0A7X7LXJ4</accession>
<dbReference type="Gene3D" id="1.20.1250.20">
    <property type="entry name" value="MFS general substrate transporter like domains"/>
    <property type="match status" value="2"/>
</dbReference>
<feature type="transmembrane region" description="Helical" evidence="5">
    <location>
        <begin position="156"/>
        <end position="175"/>
    </location>
</feature>
<feature type="transmembrane region" description="Helical" evidence="5">
    <location>
        <begin position="353"/>
        <end position="372"/>
    </location>
</feature>
<feature type="transmembrane region" description="Helical" evidence="5">
    <location>
        <begin position="71"/>
        <end position="92"/>
    </location>
</feature>
<feature type="region of interest" description="Disordered" evidence="4">
    <location>
        <begin position="406"/>
        <end position="459"/>
    </location>
</feature>
<feature type="transmembrane region" description="Helical" evidence="5">
    <location>
        <begin position="265"/>
        <end position="283"/>
    </location>
</feature>
<keyword evidence="3 5" id="KW-0472">Membrane</keyword>
<dbReference type="InterPro" id="IPR036259">
    <property type="entry name" value="MFS_trans_sf"/>
</dbReference>
<keyword evidence="2 5" id="KW-1133">Transmembrane helix</keyword>